<reference evidence="1" key="2">
    <citation type="journal article" date="2015" name="Fish Shellfish Immunol.">
        <title>Early steps in the European eel (Anguilla anguilla)-Vibrio vulnificus interaction in the gills: Role of the RtxA13 toxin.</title>
        <authorList>
            <person name="Callol A."/>
            <person name="Pajuelo D."/>
            <person name="Ebbesson L."/>
            <person name="Teles M."/>
            <person name="MacKenzie S."/>
            <person name="Amaro C."/>
        </authorList>
    </citation>
    <scope>NUCLEOTIDE SEQUENCE</scope>
</reference>
<proteinExistence type="predicted"/>
<name>A0A0E9WMZ3_ANGAN</name>
<organism evidence="1">
    <name type="scientific">Anguilla anguilla</name>
    <name type="common">European freshwater eel</name>
    <name type="synonym">Muraena anguilla</name>
    <dbReference type="NCBI Taxonomy" id="7936"/>
    <lineage>
        <taxon>Eukaryota</taxon>
        <taxon>Metazoa</taxon>
        <taxon>Chordata</taxon>
        <taxon>Craniata</taxon>
        <taxon>Vertebrata</taxon>
        <taxon>Euteleostomi</taxon>
        <taxon>Actinopterygii</taxon>
        <taxon>Neopterygii</taxon>
        <taxon>Teleostei</taxon>
        <taxon>Anguilliformes</taxon>
        <taxon>Anguillidae</taxon>
        <taxon>Anguilla</taxon>
    </lineage>
</organism>
<evidence type="ECO:0000313" key="1">
    <source>
        <dbReference type="EMBL" id="JAH90823.1"/>
    </source>
</evidence>
<accession>A0A0E9WMZ3</accession>
<dbReference type="AlphaFoldDB" id="A0A0E9WMZ3"/>
<reference evidence="1" key="1">
    <citation type="submission" date="2014-11" db="EMBL/GenBank/DDBJ databases">
        <authorList>
            <person name="Amaro Gonzalez C."/>
        </authorList>
    </citation>
    <scope>NUCLEOTIDE SEQUENCE</scope>
</reference>
<sequence length="94" mass="10398">MCEFLVFFISPPQASFQVQLGRLKFEQSIIFKFNIQKLEIICGAHSCNEGNQVDLDIVFVGCVITDIVVCLGLEGQGPESGCQSVSMLRPHVLH</sequence>
<protein>
    <submittedName>
        <fullName evidence="1">Uncharacterized protein</fullName>
    </submittedName>
</protein>
<dbReference type="EMBL" id="GBXM01017754">
    <property type="protein sequence ID" value="JAH90823.1"/>
    <property type="molecule type" value="Transcribed_RNA"/>
</dbReference>